<proteinExistence type="predicted"/>
<dbReference type="Proteomes" id="UP000183832">
    <property type="component" value="Unassembled WGS sequence"/>
</dbReference>
<accession>A0A1J1I9W4</accession>
<name>A0A1J1I9W4_9DIPT</name>
<evidence type="ECO:0000313" key="2">
    <source>
        <dbReference type="Proteomes" id="UP000183832"/>
    </source>
</evidence>
<dbReference type="AlphaFoldDB" id="A0A1J1I9W4"/>
<protein>
    <submittedName>
        <fullName evidence="1">CLUMA_CG009215, isoform A</fullName>
    </submittedName>
</protein>
<keyword evidence="2" id="KW-1185">Reference proteome</keyword>
<sequence length="28" mass="3346">MLSAYHFIFSCSRIYKKSKQKVSRLLPN</sequence>
<evidence type="ECO:0000313" key="1">
    <source>
        <dbReference type="EMBL" id="CRK95758.1"/>
    </source>
</evidence>
<gene>
    <name evidence="1" type="ORF">CLUMA_CG009215</name>
</gene>
<reference evidence="1 2" key="1">
    <citation type="submission" date="2015-04" db="EMBL/GenBank/DDBJ databases">
        <authorList>
            <person name="Syromyatnikov M.Y."/>
            <person name="Popov V.N."/>
        </authorList>
    </citation>
    <scope>NUCLEOTIDE SEQUENCE [LARGE SCALE GENOMIC DNA]</scope>
</reference>
<organism evidence="1 2">
    <name type="scientific">Clunio marinus</name>
    <dbReference type="NCBI Taxonomy" id="568069"/>
    <lineage>
        <taxon>Eukaryota</taxon>
        <taxon>Metazoa</taxon>
        <taxon>Ecdysozoa</taxon>
        <taxon>Arthropoda</taxon>
        <taxon>Hexapoda</taxon>
        <taxon>Insecta</taxon>
        <taxon>Pterygota</taxon>
        <taxon>Neoptera</taxon>
        <taxon>Endopterygota</taxon>
        <taxon>Diptera</taxon>
        <taxon>Nematocera</taxon>
        <taxon>Chironomoidea</taxon>
        <taxon>Chironomidae</taxon>
        <taxon>Clunio</taxon>
    </lineage>
</organism>
<dbReference type="EMBL" id="CVRI01000042">
    <property type="protein sequence ID" value="CRK95758.1"/>
    <property type="molecule type" value="Genomic_DNA"/>
</dbReference>